<dbReference type="InterPro" id="IPR005532">
    <property type="entry name" value="SUMF_dom"/>
</dbReference>
<dbReference type="AlphaFoldDB" id="A0A4P6ZF36"/>
<sequence>MSKIIKIFLFLGGFFFLMVSCEKANTLKSTEGSSSSTQKETAITPDVKMVLIKGGDYQPFYGEDSTLVKVADFLLDERPVTNAEFLDFVKKNPQWKRSNIKAIFADDTYLKDWQGDETLPENADPNAAVTYVSWFAAKAYAKSAGKRLPTLDEWEYVAMADEENPNARNKPTYSAHLINLYNEKDRQKNKVKSSAPNYWGVYNMFDLVWEWTDDFNSIMTTSDSRTAEFDDKGLFCASAATTATDVLNYASFMRYAFRSSLKANYTVGNLGFRCAKDASNTP</sequence>
<feature type="domain" description="Sulfatase-modifying factor enzyme-like" evidence="1">
    <location>
        <begin position="48"/>
        <end position="276"/>
    </location>
</feature>
<dbReference type="InterPro" id="IPR016187">
    <property type="entry name" value="CTDL_fold"/>
</dbReference>
<evidence type="ECO:0000259" key="1">
    <source>
        <dbReference type="Pfam" id="PF03781"/>
    </source>
</evidence>
<keyword evidence="2" id="KW-0808">Transferase</keyword>
<proteinExistence type="predicted"/>
<keyword evidence="2" id="KW-0418">Kinase</keyword>
<dbReference type="EC" id="2.7.11.1" evidence="2"/>
<dbReference type="PANTHER" id="PTHR23150">
    <property type="entry name" value="SULFATASE MODIFYING FACTOR 1, 2"/>
    <property type="match status" value="1"/>
</dbReference>
<gene>
    <name evidence="2" type="primary">pkn1_2</name>
    <name evidence="2" type="ORF">NBC122_01272</name>
</gene>
<evidence type="ECO:0000313" key="2">
    <source>
        <dbReference type="EMBL" id="QBO58099.1"/>
    </source>
</evidence>
<dbReference type="GO" id="GO:0004674">
    <property type="term" value="F:protein serine/threonine kinase activity"/>
    <property type="evidence" value="ECO:0007669"/>
    <property type="project" value="UniProtKB-EC"/>
</dbReference>
<dbReference type="PANTHER" id="PTHR23150:SF19">
    <property type="entry name" value="FORMYLGLYCINE-GENERATING ENZYME"/>
    <property type="match status" value="1"/>
</dbReference>
<keyword evidence="3" id="KW-1185">Reference proteome</keyword>
<accession>A0A4P6ZF36</accession>
<name>A0A4P6ZF36_9FLAO</name>
<evidence type="ECO:0000313" key="3">
    <source>
        <dbReference type="Proteomes" id="UP000294419"/>
    </source>
</evidence>
<reference evidence="2 3" key="1">
    <citation type="submission" date="2019-03" db="EMBL/GenBank/DDBJ databases">
        <authorList>
            <person name="Kim H."/>
            <person name="Yu S.-M."/>
        </authorList>
    </citation>
    <scope>NUCLEOTIDE SEQUENCE [LARGE SCALE GENOMIC DNA]</scope>
    <source>
        <strain evidence="2 3">NBC122</strain>
    </source>
</reference>
<dbReference type="Proteomes" id="UP000294419">
    <property type="component" value="Chromosome"/>
</dbReference>
<organism evidence="2 3">
    <name type="scientific">Chryseobacterium salivictor</name>
    <dbReference type="NCBI Taxonomy" id="2547600"/>
    <lineage>
        <taxon>Bacteria</taxon>
        <taxon>Pseudomonadati</taxon>
        <taxon>Bacteroidota</taxon>
        <taxon>Flavobacteriia</taxon>
        <taxon>Flavobacteriales</taxon>
        <taxon>Weeksellaceae</taxon>
        <taxon>Chryseobacterium group</taxon>
        <taxon>Chryseobacterium</taxon>
    </lineage>
</organism>
<dbReference type="Gene3D" id="3.90.1580.10">
    <property type="entry name" value="paralog of FGE (formylglycine-generating enzyme)"/>
    <property type="match status" value="1"/>
</dbReference>
<dbReference type="RefSeq" id="WP_133439563.1">
    <property type="nucleotide sequence ID" value="NZ_CP037954.1"/>
</dbReference>
<dbReference type="GO" id="GO:0120147">
    <property type="term" value="F:formylglycine-generating oxidase activity"/>
    <property type="evidence" value="ECO:0007669"/>
    <property type="project" value="TreeGrafter"/>
</dbReference>
<dbReference type="KEGG" id="csal:NBC122_01272"/>
<dbReference type="OrthoDB" id="9768004at2"/>
<dbReference type="InterPro" id="IPR042095">
    <property type="entry name" value="SUMF_sf"/>
</dbReference>
<dbReference type="EMBL" id="CP037954">
    <property type="protein sequence ID" value="QBO58099.1"/>
    <property type="molecule type" value="Genomic_DNA"/>
</dbReference>
<dbReference type="PROSITE" id="PS51257">
    <property type="entry name" value="PROKAR_LIPOPROTEIN"/>
    <property type="match status" value="1"/>
</dbReference>
<protein>
    <submittedName>
        <fullName evidence="2">Serine/threonine-protein kinase pkn1</fullName>
        <ecNumber evidence="2">2.7.11.1</ecNumber>
    </submittedName>
</protein>
<dbReference type="SUPFAM" id="SSF56436">
    <property type="entry name" value="C-type lectin-like"/>
    <property type="match status" value="1"/>
</dbReference>
<dbReference type="InterPro" id="IPR051043">
    <property type="entry name" value="Sulfatase_Mod_Factor_Kinase"/>
</dbReference>
<dbReference type="Pfam" id="PF03781">
    <property type="entry name" value="FGE-sulfatase"/>
    <property type="match status" value="1"/>
</dbReference>